<evidence type="ECO:0000256" key="4">
    <source>
        <dbReference type="ARBA" id="ARBA00022692"/>
    </source>
</evidence>
<dbReference type="InterPro" id="IPR017871">
    <property type="entry name" value="ABC_transporter-like_CS"/>
</dbReference>
<evidence type="ECO:0000313" key="15">
    <source>
        <dbReference type="Proteomes" id="UP001519460"/>
    </source>
</evidence>
<evidence type="ECO:0000256" key="2">
    <source>
        <dbReference type="ARBA" id="ARBA00007577"/>
    </source>
</evidence>
<dbReference type="Proteomes" id="UP001519460">
    <property type="component" value="Unassembled WGS sequence"/>
</dbReference>
<dbReference type="EMBL" id="JACVVK020000608">
    <property type="protein sequence ID" value="KAK7463180.1"/>
    <property type="molecule type" value="Genomic_DNA"/>
</dbReference>
<dbReference type="Pfam" id="PF00664">
    <property type="entry name" value="ABC_membrane"/>
    <property type="match status" value="2"/>
</dbReference>
<dbReference type="InterPro" id="IPR003439">
    <property type="entry name" value="ABC_transporter-like_ATP-bd"/>
</dbReference>
<dbReference type="InterPro" id="IPR027417">
    <property type="entry name" value="P-loop_NTPase"/>
</dbReference>
<feature type="transmembrane region" description="Helical" evidence="11">
    <location>
        <begin position="12"/>
        <end position="33"/>
    </location>
</feature>
<organism evidence="14 15">
    <name type="scientific">Batillaria attramentaria</name>
    <dbReference type="NCBI Taxonomy" id="370345"/>
    <lineage>
        <taxon>Eukaryota</taxon>
        <taxon>Metazoa</taxon>
        <taxon>Spiralia</taxon>
        <taxon>Lophotrochozoa</taxon>
        <taxon>Mollusca</taxon>
        <taxon>Gastropoda</taxon>
        <taxon>Caenogastropoda</taxon>
        <taxon>Sorbeoconcha</taxon>
        <taxon>Cerithioidea</taxon>
        <taxon>Batillariidae</taxon>
        <taxon>Batillaria</taxon>
    </lineage>
</organism>
<dbReference type="SMART" id="SM00382">
    <property type="entry name" value="AAA"/>
    <property type="match status" value="1"/>
</dbReference>
<feature type="transmembrane region" description="Helical" evidence="11">
    <location>
        <begin position="699"/>
        <end position="720"/>
    </location>
</feature>
<dbReference type="GO" id="GO:0016020">
    <property type="term" value="C:membrane"/>
    <property type="evidence" value="ECO:0007669"/>
    <property type="project" value="UniProtKB-SubCell"/>
</dbReference>
<comment type="caution">
    <text evidence="14">The sequence shown here is derived from an EMBL/GenBank/DDBJ whole genome shotgun (WGS) entry which is preliminary data.</text>
</comment>
<feature type="non-terminal residue" evidence="14">
    <location>
        <position position="760"/>
    </location>
</feature>
<dbReference type="Gene3D" id="1.20.1560.10">
    <property type="entry name" value="ABC transporter type 1, transmembrane domain"/>
    <property type="match status" value="2"/>
</dbReference>
<evidence type="ECO:0000256" key="8">
    <source>
        <dbReference type="ARBA" id="ARBA00022989"/>
    </source>
</evidence>
<dbReference type="PROSITE" id="PS50893">
    <property type="entry name" value="ABC_TRANSPORTER_2"/>
    <property type="match status" value="1"/>
</dbReference>
<feature type="compositionally biased region" description="Low complexity" evidence="10">
    <location>
        <begin position="654"/>
        <end position="671"/>
    </location>
</feature>
<dbReference type="Gene3D" id="3.40.50.300">
    <property type="entry name" value="P-loop containing nucleotide triphosphate hydrolases"/>
    <property type="match status" value="1"/>
</dbReference>
<dbReference type="SUPFAM" id="SSF52540">
    <property type="entry name" value="P-loop containing nucleoside triphosphate hydrolases"/>
    <property type="match status" value="1"/>
</dbReference>
<dbReference type="InterPro" id="IPR003593">
    <property type="entry name" value="AAA+_ATPase"/>
</dbReference>
<dbReference type="AlphaFoldDB" id="A0ABD0J7S7"/>
<evidence type="ECO:0000256" key="5">
    <source>
        <dbReference type="ARBA" id="ARBA00022737"/>
    </source>
</evidence>
<keyword evidence="3" id="KW-0813">Transport</keyword>
<evidence type="ECO:0000256" key="7">
    <source>
        <dbReference type="ARBA" id="ARBA00022840"/>
    </source>
</evidence>
<evidence type="ECO:0000256" key="10">
    <source>
        <dbReference type="SAM" id="MobiDB-lite"/>
    </source>
</evidence>
<feature type="region of interest" description="Disordered" evidence="10">
    <location>
        <begin position="654"/>
        <end position="680"/>
    </location>
</feature>
<keyword evidence="8 11" id="KW-1133">Transmembrane helix</keyword>
<evidence type="ECO:0000256" key="6">
    <source>
        <dbReference type="ARBA" id="ARBA00022741"/>
    </source>
</evidence>
<evidence type="ECO:0000313" key="14">
    <source>
        <dbReference type="EMBL" id="KAK7463180.1"/>
    </source>
</evidence>
<keyword evidence="4 11" id="KW-0812">Transmembrane</keyword>
<dbReference type="FunFam" id="3.40.50.300:FF:000205">
    <property type="entry name" value="ABC transporter B family member 4"/>
    <property type="match status" value="1"/>
</dbReference>
<dbReference type="PANTHER" id="PTHR43394">
    <property type="entry name" value="ATP-DEPENDENT PERMEASE MDL1, MITOCHONDRIAL"/>
    <property type="match status" value="1"/>
</dbReference>
<feature type="transmembrane region" description="Helical" evidence="11">
    <location>
        <begin position="740"/>
        <end position="759"/>
    </location>
</feature>
<dbReference type="PROSITE" id="PS00211">
    <property type="entry name" value="ABC_TRANSPORTER_1"/>
    <property type="match status" value="1"/>
</dbReference>
<keyword evidence="5" id="KW-0677">Repeat</keyword>
<keyword evidence="7" id="KW-0067">ATP-binding</keyword>
<proteinExistence type="inferred from homology"/>
<keyword evidence="6" id="KW-0547">Nucleotide-binding</keyword>
<gene>
    <name evidence="14" type="ORF">BaRGS_00038239</name>
</gene>
<accession>A0ABD0J7S7</accession>
<feature type="domain" description="ABC transporter" evidence="12">
    <location>
        <begin position="360"/>
        <end position="596"/>
    </location>
</feature>
<evidence type="ECO:0000256" key="11">
    <source>
        <dbReference type="SAM" id="Phobius"/>
    </source>
</evidence>
<dbReference type="FunFam" id="1.20.1560.10:FF:000018">
    <property type="entry name" value="ATP-binding cassette subfamily B member 11"/>
    <property type="match status" value="1"/>
</dbReference>
<dbReference type="InterPro" id="IPR011527">
    <property type="entry name" value="ABC1_TM_dom"/>
</dbReference>
<evidence type="ECO:0000256" key="3">
    <source>
        <dbReference type="ARBA" id="ARBA00022448"/>
    </source>
</evidence>
<feature type="non-terminal residue" evidence="14">
    <location>
        <position position="1"/>
    </location>
</feature>
<dbReference type="GO" id="GO:0005524">
    <property type="term" value="F:ATP binding"/>
    <property type="evidence" value="ECO:0007669"/>
    <property type="project" value="UniProtKB-KW"/>
</dbReference>
<dbReference type="PANTHER" id="PTHR43394:SF27">
    <property type="entry name" value="ATP-DEPENDENT TRANSLOCASE ABCB1-LIKE"/>
    <property type="match status" value="1"/>
</dbReference>
<evidence type="ECO:0000256" key="9">
    <source>
        <dbReference type="ARBA" id="ARBA00023136"/>
    </source>
</evidence>
<dbReference type="InterPro" id="IPR039421">
    <property type="entry name" value="Type_1_exporter"/>
</dbReference>
<dbReference type="InterPro" id="IPR036640">
    <property type="entry name" value="ABC1_TM_sf"/>
</dbReference>
<feature type="transmembrane region" description="Helical" evidence="11">
    <location>
        <begin position="254"/>
        <end position="279"/>
    </location>
</feature>
<feature type="transmembrane region" description="Helical" evidence="11">
    <location>
        <begin position="76"/>
        <end position="100"/>
    </location>
</feature>
<dbReference type="CDD" id="cd03249">
    <property type="entry name" value="ABC_MTABC3_MDL1_MDL2"/>
    <property type="match status" value="1"/>
</dbReference>
<dbReference type="Pfam" id="PF00005">
    <property type="entry name" value="ABC_tran"/>
    <property type="match status" value="1"/>
</dbReference>
<feature type="domain" description="ABC transmembrane type-1" evidence="13">
    <location>
        <begin position="13"/>
        <end position="325"/>
    </location>
</feature>
<dbReference type="CDD" id="cd18577">
    <property type="entry name" value="ABC_6TM_Pgp_ABCB1_D1_like"/>
    <property type="match status" value="1"/>
</dbReference>
<evidence type="ECO:0000256" key="1">
    <source>
        <dbReference type="ARBA" id="ARBA00004141"/>
    </source>
</evidence>
<evidence type="ECO:0000259" key="12">
    <source>
        <dbReference type="PROSITE" id="PS50893"/>
    </source>
</evidence>
<dbReference type="SUPFAM" id="SSF90123">
    <property type="entry name" value="ABC transporter transmembrane region"/>
    <property type="match status" value="2"/>
</dbReference>
<keyword evidence="15" id="KW-1185">Reference proteome</keyword>
<name>A0ABD0J7S7_9CAEN</name>
<protein>
    <submittedName>
        <fullName evidence="14">Uncharacterized protein</fullName>
    </submittedName>
</protein>
<reference evidence="14 15" key="1">
    <citation type="journal article" date="2023" name="Sci. Data">
        <title>Genome assembly of the Korean intertidal mud-creeper Batillaria attramentaria.</title>
        <authorList>
            <person name="Patra A.K."/>
            <person name="Ho P.T."/>
            <person name="Jun S."/>
            <person name="Lee S.J."/>
            <person name="Kim Y."/>
            <person name="Won Y.J."/>
        </authorList>
    </citation>
    <scope>NUCLEOTIDE SEQUENCE [LARGE SCALE GENOMIC DNA]</scope>
    <source>
        <strain evidence="14">Wonlab-2016</strain>
    </source>
</reference>
<comment type="subcellular location">
    <subcellularLocation>
        <location evidence="1">Membrane</location>
        <topology evidence="1">Multi-pass membrane protein</topology>
    </subcellularLocation>
</comment>
<dbReference type="PROSITE" id="PS50929">
    <property type="entry name" value="ABC_TM1F"/>
    <property type="match status" value="1"/>
</dbReference>
<sequence length="760" mass="83073">FSFATCLDKFLIFIGSVAAAGVGAGFPLMAIILGSMTNDFISGPNGTIFGPNCSVPNITSRNMSDFNFNDAMTDNAIKLCYIGAGVFVCSFFQVSGWVTASERQVFKMRRSFFKAILRQEMGWFDTNSSGELTTRLSDDLERVRDGMGDKLGMVIRSFSQFLSGLIIGFIKGWELSLVMLSVSPLLAVSFAFMLKLTSSLTQREQAVYAKAGSIAEEVFSCIRTVISFRGWRREQSRYRDALEESLKLGVKKSLVLGVGTGVTMLCIFGSYGLAFWYGSTQVYDYQNSCGTDGLSPGDVLTVFFCVLSSSMSLGQAAPNMGAVAAAKGAGGKVFELIKRIPKIDSSSLAGERPTHVEGRVNFRGVNFAYPTREDISVLKMFDLAISPGQTVALVGGSGCGKSTIIKLIQRFYDPSTGTVELDGRDIKDLNVHWLRRNIGIVSQEPILFSCSIRDNIRLGRPDVTDDEIIQAAKEANAHNFISGLPKGYDTLVGERGAQLSGGQKQRVAIARALVRNPRILLLDEATSALDSESEKIVQSALDKAREGRTTIVVAHRLSTIQNADVIYVLQDGQVAESGSHSELMDRGALYHQLVTLQQIASDDTEGERPVKAVLDDILHSASDVEEVKTDLVNGEVTPTVMRQRSVSQRRLSRQLSRQVSRTRTMSEASAKQEAEEEAPPEVQPGFCEIMSYNTKEWPFIVFGCFTAILNGATMPVFAVFFSRIIGVFSEKGDELLEDGIFWSLMFVALGGLNFVTNIIQ</sequence>
<comment type="similarity">
    <text evidence="2">Belongs to the ABC transporter superfamily. ABCB family. Multidrug resistance exporter (TC 3.A.1.201) subfamily.</text>
</comment>
<evidence type="ECO:0000259" key="13">
    <source>
        <dbReference type="PROSITE" id="PS50929"/>
    </source>
</evidence>
<keyword evidence="9 11" id="KW-0472">Membrane</keyword>